<name>A0A1H9VG39_9PSEU</name>
<feature type="compositionally biased region" description="Low complexity" evidence="1">
    <location>
        <begin position="63"/>
        <end position="76"/>
    </location>
</feature>
<dbReference type="EMBL" id="FOFR01000026">
    <property type="protein sequence ID" value="SES20548.1"/>
    <property type="molecule type" value="Genomic_DNA"/>
</dbReference>
<accession>A0A1H9VG39</accession>
<feature type="region of interest" description="Disordered" evidence="1">
    <location>
        <begin position="19"/>
        <end position="39"/>
    </location>
</feature>
<proteinExistence type="predicted"/>
<keyword evidence="3" id="KW-1185">Reference proteome</keyword>
<dbReference type="Proteomes" id="UP000199352">
    <property type="component" value="Unassembled WGS sequence"/>
</dbReference>
<evidence type="ECO:0000313" key="3">
    <source>
        <dbReference type="Proteomes" id="UP000199352"/>
    </source>
</evidence>
<evidence type="ECO:0000256" key="1">
    <source>
        <dbReference type="SAM" id="MobiDB-lite"/>
    </source>
</evidence>
<feature type="region of interest" description="Disordered" evidence="1">
    <location>
        <begin position="63"/>
        <end position="83"/>
    </location>
</feature>
<reference evidence="3" key="1">
    <citation type="submission" date="2016-10" db="EMBL/GenBank/DDBJ databases">
        <authorList>
            <person name="Varghese N."/>
            <person name="Submissions S."/>
        </authorList>
    </citation>
    <scope>NUCLEOTIDE SEQUENCE [LARGE SCALE GENOMIC DNA]</scope>
    <source>
        <strain evidence="3">CGMCC 4.3525</strain>
    </source>
</reference>
<protein>
    <submittedName>
        <fullName evidence="2">Uncharacterized protein</fullName>
    </submittedName>
</protein>
<dbReference type="AlphaFoldDB" id="A0A1H9VG39"/>
<evidence type="ECO:0000313" key="2">
    <source>
        <dbReference type="EMBL" id="SES20548.1"/>
    </source>
</evidence>
<gene>
    <name evidence="2" type="ORF">SAMN05216188_12634</name>
</gene>
<organism evidence="2 3">
    <name type="scientific">Lentzea xinjiangensis</name>
    <dbReference type="NCBI Taxonomy" id="402600"/>
    <lineage>
        <taxon>Bacteria</taxon>
        <taxon>Bacillati</taxon>
        <taxon>Actinomycetota</taxon>
        <taxon>Actinomycetes</taxon>
        <taxon>Pseudonocardiales</taxon>
        <taxon>Pseudonocardiaceae</taxon>
        <taxon>Lentzea</taxon>
    </lineage>
</organism>
<sequence>MSAWRSAIAFAHSASLTDTAASRPFRRNGQAGADGVPQLSPAMIVSPVGMVLSSSAFRLSSTQAAVSGSTASSAARSRGRGGG</sequence>